<feature type="region of interest" description="Disordered" evidence="1">
    <location>
        <begin position="1"/>
        <end position="21"/>
    </location>
</feature>
<gene>
    <name evidence="2" type="ORF">Tco_1003886</name>
</gene>
<sequence length="213" mass="23357">MEESRSKFMAESAKRHEESSNLIKEIRASTDAAIRNQGASIKALEIQIRQMSKVLQERGSVNLPSLTEINPRDNVNSISTTVDADTTPIRRIGSSRYAGLVPQNKEGSYELKDLDAYLIGTTVLDDSLPTKEKDPRSFTLPCIISNLCFNKALADLGASVSVMPFSTYTNIGLGELSPTKLIVELADRIMKCPKGNTSICTHLHAKWNKGSSL</sequence>
<comment type="caution">
    <text evidence="2">The sequence shown here is derived from an EMBL/GenBank/DDBJ whole genome shotgun (WGS) entry which is preliminary data.</text>
</comment>
<dbReference type="PANTHER" id="PTHR33067:SF9">
    <property type="entry name" value="RNA-DIRECTED DNA POLYMERASE"/>
    <property type="match status" value="1"/>
</dbReference>
<reference evidence="2" key="1">
    <citation type="journal article" date="2022" name="Int. J. Mol. Sci.">
        <title>Draft Genome of Tanacetum Coccineum: Genomic Comparison of Closely Related Tanacetum-Family Plants.</title>
        <authorList>
            <person name="Yamashiro T."/>
            <person name="Shiraishi A."/>
            <person name="Nakayama K."/>
            <person name="Satake H."/>
        </authorList>
    </citation>
    <scope>NUCLEOTIDE SEQUENCE</scope>
</reference>
<evidence type="ECO:0000313" key="3">
    <source>
        <dbReference type="Proteomes" id="UP001151760"/>
    </source>
</evidence>
<evidence type="ECO:0000313" key="2">
    <source>
        <dbReference type="EMBL" id="GJT60353.1"/>
    </source>
</evidence>
<reference evidence="2" key="2">
    <citation type="submission" date="2022-01" db="EMBL/GenBank/DDBJ databases">
        <authorList>
            <person name="Yamashiro T."/>
            <person name="Shiraishi A."/>
            <person name="Satake H."/>
            <person name="Nakayama K."/>
        </authorList>
    </citation>
    <scope>NUCLEOTIDE SEQUENCE</scope>
</reference>
<proteinExistence type="predicted"/>
<name>A0ABQ5FBP1_9ASTR</name>
<dbReference type="EMBL" id="BQNB010017193">
    <property type="protein sequence ID" value="GJT60353.1"/>
    <property type="molecule type" value="Genomic_DNA"/>
</dbReference>
<organism evidence="2 3">
    <name type="scientific">Tanacetum coccineum</name>
    <dbReference type="NCBI Taxonomy" id="301880"/>
    <lineage>
        <taxon>Eukaryota</taxon>
        <taxon>Viridiplantae</taxon>
        <taxon>Streptophyta</taxon>
        <taxon>Embryophyta</taxon>
        <taxon>Tracheophyta</taxon>
        <taxon>Spermatophyta</taxon>
        <taxon>Magnoliopsida</taxon>
        <taxon>eudicotyledons</taxon>
        <taxon>Gunneridae</taxon>
        <taxon>Pentapetalae</taxon>
        <taxon>asterids</taxon>
        <taxon>campanulids</taxon>
        <taxon>Asterales</taxon>
        <taxon>Asteraceae</taxon>
        <taxon>Asteroideae</taxon>
        <taxon>Anthemideae</taxon>
        <taxon>Anthemidinae</taxon>
        <taxon>Tanacetum</taxon>
    </lineage>
</organism>
<evidence type="ECO:0000256" key="1">
    <source>
        <dbReference type="SAM" id="MobiDB-lite"/>
    </source>
</evidence>
<dbReference type="PANTHER" id="PTHR33067">
    <property type="entry name" value="RNA-DIRECTED DNA POLYMERASE-RELATED"/>
    <property type="match status" value="1"/>
</dbReference>
<dbReference type="Proteomes" id="UP001151760">
    <property type="component" value="Unassembled WGS sequence"/>
</dbReference>
<protein>
    <submittedName>
        <fullName evidence="2">Uncharacterized protein</fullName>
    </submittedName>
</protein>
<dbReference type="Gene3D" id="2.40.70.10">
    <property type="entry name" value="Acid Proteases"/>
    <property type="match status" value="1"/>
</dbReference>
<dbReference type="InterPro" id="IPR021109">
    <property type="entry name" value="Peptidase_aspartic_dom_sf"/>
</dbReference>
<accession>A0ABQ5FBP1</accession>
<keyword evidence="3" id="KW-1185">Reference proteome</keyword>